<comment type="caution">
    <text evidence="1">The sequence shown here is derived from an EMBL/GenBank/DDBJ whole genome shotgun (WGS) entry which is preliminary data.</text>
</comment>
<dbReference type="AlphaFoldDB" id="A0A1C7YWM3"/>
<organism evidence="1 2">
    <name type="scientific">Pseudomonas syringae</name>
    <dbReference type="NCBI Taxonomy" id="317"/>
    <lineage>
        <taxon>Bacteria</taxon>
        <taxon>Pseudomonadati</taxon>
        <taxon>Pseudomonadota</taxon>
        <taxon>Gammaproteobacteria</taxon>
        <taxon>Pseudomonadales</taxon>
        <taxon>Pseudomonadaceae</taxon>
        <taxon>Pseudomonas</taxon>
    </lineage>
</organism>
<proteinExistence type="predicted"/>
<dbReference type="Proteomes" id="UP000093104">
    <property type="component" value="Unassembled WGS sequence"/>
</dbReference>
<accession>A0A1C7YWM3</accession>
<dbReference type="EMBL" id="LGSI01000070">
    <property type="protein sequence ID" value="OCR22071.1"/>
    <property type="molecule type" value="Genomic_DNA"/>
</dbReference>
<evidence type="ECO:0000313" key="1">
    <source>
        <dbReference type="EMBL" id="OCR22071.1"/>
    </source>
</evidence>
<evidence type="ECO:0000313" key="2">
    <source>
        <dbReference type="Proteomes" id="UP000093104"/>
    </source>
</evidence>
<name>A0A1C7YWM3_PSESX</name>
<sequence length="71" mass="7706">MYESLAGEHAPYDLKFVTCGVLCITANIVTAELGIRDLDAITTPDIQYVRQVLLLLVMYNGMQPGAFALSG</sequence>
<protein>
    <submittedName>
        <fullName evidence="1">Uncharacterized protein</fullName>
    </submittedName>
</protein>
<reference evidence="1 2" key="1">
    <citation type="submission" date="2015-07" db="EMBL/GenBank/DDBJ databases">
        <title>Draft genome sequence of a diazotrophic, plant growth-promoting rhizobacterium of the Pseudomonas syringae complex.</title>
        <authorList>
            <person name="Patten C.L."/>
            <person name="Jeong H."/>
        </authorList>
    </citation>
    <scope>NUCLEOTIDE SEQUENCE [LARGE SCALE GENOMIC DNA]</scope>
    <source>
        <strain evidence="1 2">GR12-2</strain>
    </source>
</reference>
<gene>
    <name evidence="1" type="ORF">AFK24_26150</name>
</gene>